<dbReference type="Proteomes" id="UP000752171">
    <property type="component" value="Unassembled WGS sequence"/>
</dbReference>
<comment type="caution">
    <text evidence="1">The sequence shown here is derived from an EMBL/GenBank/DDBJ whole genome shotgun (WGS) entry which is preliminary data.</text>
</comment>
<dbReference type="AlphaFoldDB" id="A0A8T2MCI1"/>
<protein>
    <submittedName>
        <fullName evidence="1">Uncharacterized protein</fullName>
    </submittedName>
</protein>
<dbReference type="EMBL" id="JAICCE010000002">
    <property type="protein sequence ID" value="KAG9281320.1"/>
    <property type="molecule type" value="Genomic_DNA"/>
</dbReference>
<organism evidence="1 2">
    <name type="scientific">Astyanax mexicanus</name>
    <name type="common">Blind cave fish</name>
    <name type="synonym">Astyanax fasciatus mexicanus</name>
    <dbReference type="NCBI Taxonomy" id="7994"/>
    <lineage>
        <taxon>Eukaryota</taxon>
        <taxon>Metazoa</taxon>
        <taxon>Chordata</taxon>
        <taxon>Craniata</taxon>
        <taxon>Vertebrata</taxon>
        <taxon>Euteleostomi</taxon>
        <taxon>Actinopterygii</taxon>
        <taxon>Neopterygii</taxon>
        <taxon>Teleostei</taxon>
        <taxon>Ostariophysi</taxon>
        <taxon>Characiformes</taxon>
        <taxon>Characoidei</taxon>
        <taxon>Acestrorhamphidae</taxon>
        <taxon>Acestrorhamphinae</taxon>
        <taxon>Astyanax</taxon>
    </lineage>
</organism>
<accession>A0A8T2MCI1</accession>
<reference evidence="1 2" key="1">
    <citation type="submission" date="2021-07" db="EMBL/GenBank/DDBJ databases">
        <authorList>
            <person name="Imarazene B."/>
            <person name="Zahm M."/>
            <person name="Klopp C."/>
            <person name="Cabau C."/>
            <person name="Beille S."/>
            <person name="Jouanno E."/>
            <person name="Castinel A."/>
            <person name="Lluch J."/>
            <person name="Gil L."/>
            <person name="Kuchtly C."/>
            <person name="Lopez Roques C."/>
            <person name="Donnadieu C."/>
            <person name="Parrinello H."/>
            <person name="Journot L."/>
            <person name="Du K."/>
            <person name="Schartl M."/>
            <person name="Retaux S."/>
            <person name="Guiguen Y."/>
        </authorList>
    </citation>
    <scope>NUCLEOTIDE SEQUENCE [LARGE SCALE GENOMIC DNA]</scope>
    <source>
        <strain evidence="1">Pach_M1</strain>
        <tissue evidence="1">Testis</tissue>
    </source>
</reference>
<evidence type="ECO:0000313" key="1">
    <source>
        <dbReference type="EMBL" id="KAG9281320.1"/>
    </source>
</evidence>
<sequence>MFTASQDLRANCPMNPSIKRTEDFFKTCIDANEEETISSIATGILIVERDEGGHNPNSLCLNPLSVGIILVFFHLLS</sequence>
<evidence type="ECO:0000313" key="2">
    <source>
        <dbReference type="Proteomes" id="UP000752171"/>
    </source>
</evidence>
<gene>
    <name evidence="1" type="ORF">AMEX_G4117</name>
</gene>
<proteinExistence type="predicted"/>
<name>A0A8T2MCI1_ASTMX</name>